<name>A0AAU7LA41_9BURK</name>
<dbReference type="Gene3D" id="3.30.1330.40">
    <property type="entry name" value="RutC-like"/>
    <property type="match status" value="1"/>
</dbReference>
<dbReference type="InterPro" id="IPR006175">
    <property type="entry name" value="YjgF/YER057c/UK114"/>
</dbReference>
<dbReference type="EC" id="3.5.-.-" evidence="1"/>
<reference evidence="1" key="1">
    <citation type="submission" date="2024-05" db="EMBL/GenBank/DDBJ databases">
        <title>Transcriptome analysis of the degradation process of organic nitrogen by two heterotrophic nitrifying and aerobic denitrifying bacteria, Achromobacter sp. HNDS-1 and Enterobacter sp. HNDS-6.</title>
        <authorList>
            <person name="Huang Y."/>
        </authorList>
    </citation>
    <scope>NUCLEOTIDE SEQUENCE</scope>
    <source>
        <strain evidence="1">HNDS-1</strain>
    </source>
</reference>
<gene>
    <name evidence="1" type="ORF">ABFG95_28495</name>
</gene>
<dbReference type="AlphaFoldDB" id="A0AAU7LA41"/>
<dbReference type="GO" id="GO:0019239">
    <property type="term" value="F:deaminase activity"/>
    <property type="evidence" value="ECO:0007669"/>
    <property type="project" value="TreeGrafter"/>
</dbReference>
<dbReference type="PANTHER" id="PTHR11803:SF39">
    <property type="entry name" value="2-IMINOBUTANOATE_2-IMINOPROPANOATE DEAMINASE"/>
    <property type="match status" value="1"/>
</dbReference>
<dbReference type="KEGG" id="achh:ABFG95_28495"/>
<organism evidence="1">
    <name type="scientific">Achromobacter sp. HNDS-1</name>
    <dbReference type="NCBI Taxonomy" id="3151598"/>
    <lineage>
        <taxon>Bacteria</taxon>
        <taxon>Pseudomonadati</taxon>
        <taxon>Pseudomonadota</taxon>
        <taxon>Betaproteobacteria</taxon>
        <taxon>Burkholderiales</taxon>
        <taxon>Alcaligenaceae</taxon>
        <taxon>Achromobacter</taxon>
    </lineage>
</organism>
<dbReference type="InterPro" id="IPR035959">
    <property type="entry name" value="RutC-like_sf"/>
</dbReference>
<dbReference type="EMBL" id="CP157584">
    <property type="protein sequence ID" value="XBO98760.1"/>
    <property type="molecule type" value="Genomic_DNA"/>
</dbReference>
<dbReference type="RefSeq" id="WP_278990862.1">
    <property type="nucleotide sequence ID" value="NZ_CP157584.1"/>
</dbReference>
<dbReference type="Pfam" id="PF01042">
    <property type="entry name" value="Ribonuc_L-PSP"/>
    <property type="match status" value="1"/>
</dbReference>
<dbReference type="PANTHER" id="PTHR11803">
    <property type="entry name" value="2-IMINOBUTANOATE/2-IMINOPROPANOATE DEAMINASE RIDA"/>
    <property type="match status" value="1"/>
</dbReference>
<protein>
    <submittedName>
        <fullName evidence="1">RidA family protein</fullName>
        <ecNumber evidence="1">3.5.-.-</ecNumber>
    </submittedName>
</protein>
<dbReference type="CDD" id="cd00448">
    <property type="entry name" value="YjgF_YER057c_UK114_family"/>
    <property type="match status" value="1"/>
</dbReference>
<accession>A0AAU7LA41</accession>
<proteinExistence type="predicted"/>
<sequence>MRQAIQRLPSSLPFPFSRAVKAGGFLFLSGQVPMSAAGEVVRGDIQTQTRAACERIVESLAAGGARLDQVVKATVWLSDMSHFAGFNEVYKEFFGAALPVRSTVASALALNVDVEIEVQAYIGQDPSGHDPSGGQDGSGQD</sequence>
<evidence type="ECO:0000313" key="1">
    <source>
        <dbReference type="EMBL" id="XBO98760.1"/>
    </source>
</evidence>
<dbReference type="GO" id="GO:0005829">
    <property type="term" value="C:cytosol"/>
    <property type="evidence" value="ECO:0007669"/>
    <property type="project" value="TreeGrafter"/>
</dbReference>
<dbReference type="SUPFAM" id="SSF55298">
    <property type="entry name" value="YjgF-like"/>
    <property type="match status" value="1"/>
</dbReference>
<keyword evidence="1" id="KW-0378">Hydrolase</keyword>